<accession>A0A9P7Y2R1</accession>
<keyword evidence="3" id="KW-1185">Reference proteome</keyword>
<sequence length="139" mass="15223">MKHFNPAGGVGAANAMHDAIALANGINGLPFHPVADEIEAVFKAYKEERIDWVEKAFENSKAFRTMAGQSVSSKVTRYLMKYMPSWVMDSVARRQNTNRPQAAFLPPAEDKGTVMTAPQPSLSIKAPEEAEQSKTTQAV</sequence>
<comment type="caution">
    <text evidence="2">The sequence shown here is derived from an EMBL/GenBank/DDBJ whole genome shotgun (WGS) entry which is preliminary data.</text>
</comment>
<dbReference type="Proteomes" id="UP000707451">
    <property type="component" value="Unassembled WGS sequence"/>
</dbReference>
<dbReference type="OrthoDB" id="655030at2759"/>
<gene>
    <name evidence="2" type="ORF">KI688_005870</name>
</gene>
<name>A0A9P7Y2R1_9FUNG</name>
<feature type="region of interest" description="Disordered" evidence="1">
    <location>
        <begin position="97"/>
        <end position="139"/>
    </location>
</feature>
<proteinExistence type="predicted"/>
<protein>
    <submittedName>
        <fullName evidence="2">Uncharacterized protein</fullName>
    </submittedName>
</protein>
<dbReference type="InterPro" id="IPR036188">
    <property type="entry name" value="FAD/NAD-bd_sf"/>
</dbReference>
<dbReference type="Gene3D" id="3.50.50.60">
    <property type="entry name" value="FAD/NAD(P)-binding domain"/>
    <property type="match status" value="1"/>
</dbReference>
<reference evidence="2" key="1">
    <citation type="submission" date="2021-06" db="EMBL/GenBank/DDBJ databases">
        <title>Genome Sequence of Mortierella hyaline Strain SCG-10, a Cold-Adapted, Nitrate-Reducing Fungus Isolated from Soil in Minnesota, USA.</title>
        <authorList>
            <person name="Aldossari N."/>
        </authorList>
    </citation>
    <scope>NUCLEOTIDE SEQUENCE</scope>
    <source>
        <strain evidence="2">SCG-10</strain>
    </source>
</reference>
<evidence type="ECO:0000256" key="1">
    <source>
        <dbReference type="SAM" id="MobiDB-lite"/>
    </source>
</evidence>
<dbReference type="AlphaFoldDB" id="A0A9P7Y2R1"/>
<organism evidence="2 3">
    <name type="scientific">Linnemannia hyalina</name>
    <dbReference type="NCBI Taxonomy" id="64524"/>
    <lineage>
        <taxon>Eukaryota</taxon>
        <taxon>Fungi</taxon>
        <taxon>Fungi incertae sedis</taxon>
        <taxon>Mucoromycota</taxon>
        <taxon>Mortierellomycotina</taxon>
        <taxon>Mortierellomycetes</taxon>
        <taxon>Mortierellales</taxon>
        <taxon>Mortierellaceae</taxon>
        <taxon>Linnemannia</taxon>
    </lineage>
</organism>
<evidence type="ECO:0000313" key="2">
    <source>
        <dbReference type="EMBL" id="KAG9071657.1"/>
    </source>
</evidence>
<dbReference type="EMBL" id="JAHRHY010000002">
    <property type="protein sequence ID" value="KAG9071657.1"/>
    <property type="molecule type" value="Genomic_DNA"/>
</dbReference>
<evidence type="ECO:0000313" key="3">
    <source>
        <dbReference type="Proteomes" id="UP000707451"/>
    </source>
</evidence>